<organism evidence="2 3">
    <name type="scientific">Segniliparus rotundus (strain ATCC BAA-972 / CDC 1076 / CIP 108378 / DSM 44985 / JCM 13578)</name>
    <dbReference type="NCBI Taxonomy" id="640132"/>
    <lineage>
        <taxon>Bacteria</taxon>
        <taxon>Bacillati</taxon>
        <taxon>Actinomycetota</taxon>
        <taxon>Actinomycetes</taxon>
        <taxon>Mycobacteriales</taxon>
        <taxon>Segniliparaceae</taxon>
        <taxon>Segniliparus</taxon>
    </lineage>
</organism>
<dbReference type="OrthoDB" id="3206826at2"/>
<dbReference type="eggNOG" id="COG2226">
    <property type="taxonomic scope" value="Bacteria"/>
</dbReference>
<dbReference type="PANTHER" id="PTHR43591">
    <property type="entry name" value="METHYLTRANSFERASE"/>
    <property type="match status" value="1"/>
</dbReference>
<accession>D6ZB34</accession>
<keyword evidence="2" id="KW-0808">Transferase</keyword>
<dbReference type="STRING" id="640132.Srot_0306"/>
<evidence type="ECO:0000313" key="3">
    <source>
        <dbReference type="Proteomes" id="UP000002247"/>
    </source>
</evidence>
<evidence type="ECO:0000259" key="1">
    <source>
        <dbReference type="Pfam" id="PF08241"/>
    </source>
</evidence>
<dbReference type="Proteomes" id="UP000002247">
    <property type="component" value="Chromosome"/>
</dbReference>
<reference evidence="2 3" key="1">
    <citation type="journal article" date="2010" name="Stand. Genomic Sci.">
        <title>Complete genome sequence of Segniliparus rotundus type strain (CDC 1076).</title>
        <authorList>
            <person name="Sikorski J."/>
            <person name="Lapidus A."/>
            <person name="Copeland A."/>
            <person name="Misra M."/>
            <person name="Glavina Del Rio T."/>
            <person name="Nolan M."/>
            <person name="Lucas S."/>
            <person name="Chen F."/>
            <person name="Tice H."/>
            <person name="Cheng J.F."/>
            <person name="Jando M."/>
            <person name="Schneider S."/>
            <person name="Bruce D."/>
            <person name="Goodwin L."/>
            <person name="Pitluck S."/>
            <person name="Liolios K."/>
            <person name="Mikhailova N."/>
            <person name="Pati A."/>
            <person name="Ivanova N."/>
            <person name="Mavromatis K."/>
            <person name="Chen A."/>
            <person name="Palaniappan K."/>
            <person name="Chertkov O."/>
            <person name="Land M."/>
            <person name="Hauser L."/>
            <person name="Chang Y.J."/>
            <person name="Jeffries C.D."/>
            <person name="Brettin T."/>
            <person name="Detter J.C."/>
            <person name="Han C."/>
            <person name="Rohde M."/>
            <person name="Goker M."/>
            <person name="Bristow J."/>
            <person name="Eisen J.A."/>
            <person name="Markowitz V."/>
            <person name="Hugenholtz P."/>
            <person name="Kyrpides N.C."/>
            <person name="Klenk H.P."/>
        </authorList>
    </citation>
    <scope>NUCLEOTIDE SEQUENCE [LARGE SCALE GENOMIC DNA]</scope>
    <source>
        <strain evidence="3">ATCC BAA-972 / CDC 1076 / CIP 108378 / DSM 44985 / JCM 13578</strain>
    </source>
</reference>
<dbReference type="SUPFAM" id="SSF53335">
    <property type="entry name" value="S-adenosyl-L-methionine-dependent methyltransferases"/>
    <property type="match status" value="1"/>
</dbReference>
<dbReference type="PANTHER" id="PTHR43591:SF24">
    <property type="entry name" value="2-METHOXY-6-POLYPRENYL-1,4-BENZOQUINOL METHYLASE, MITOCHONDRIAL"/>
    <property type="match status" value="1"/>
</dbReference>
<dbReference type="AlphaFoldDB" id="D6ZB34"/>
<feature type="domain" description="Methyltransferase type 11" evidence="1">
    <location>
        <begin position="75"/>
        <end position="164"/>
    </location>
</feature>
<dbReference type="GO" id="GO:0032259">
    <property type="term" value="P:methylation"/>
    <property type="evidence" value="ECO:0007669"/>
    <property type="project" value="UniProtKB-KW"/>
</dbReference>
<protein>
    <submittedName>
        <fullName evidence="2">Methyltransferase type 11</fullName>
    </submittedName>
</protein>
<dbReference type="HOGENOM" id="CLU_073035_0_0_11"/>
<keyword evidence="2" id="KW-0489">Methyltransferase</keyword>
<dbReference type="GO" id="GO:0008757">
    <property type="term" value="F:S-adenosylmethionine-dependent methyltransferase activity"/>
    <property type="evidence" value="ECO:0007669"/>
    <property type="project" value="InterPro"/>
</dbReference>
<keyword evidence="3" id="KW-1185">Reference proteome</keyword>
<evidence type="ECO:0000313" key="2">
    <source>
        <dbReference type="EMBL" id="ADG96793.1"/>
    </source>
</evidence>
<dbReference type="InterPro" id="IPR029063">
    <property type="entry name" value="SAM-dependent_MTases_sf"/>
</dbReference>
<dbReference type="EMBL" id="CP001958">
    <property type="protein sequence ID" value="ADG96793.1"/>
    <property type="molecule type" value="Genomic_DNA"/>
</dbReference>
<gene>
    <name evidence="2" type="ordered locus">Srot_0306</name>
</gene>
<dbReference type="KEGG" id="srt:Srot_0306"/>
<dbReference type="Pfam" id="PF08241">
    <property type="entry name" value="Methyltransf_11"/>
    <property type="match status" value="1"/>
</dbReference>
<name>D6ZB34_SEGRD</name>
<sequence length="266" mass="29547">MVTEPNAKICQDAVRSALAEGATLRRSFGLLRAFRFESSDPDQFYDPLAQDWLRILLAAWRAWRPEAELSALRALDVGGAEGRSAVLLADIVERSVLVDADPDGCREALASGVPVVRGDGQRLPFADATFDLVASSNVGEHVPQPWRLADELLRVTRPGGMAVFSYTVWLGPFGGHETGRWHWLGGRYAARRYARAHGRPPKNLFGVSLFAVSAADGLRWARRLPPGAVLLAALPRYHPRWAWWLVRLPWLRELLTSNLLLVVGKR</sequence>
<dbReference type="RefSeq" id="WP_013137249.1">
    <property type="nucleotide sequence ID" value="NC_014168.1"/>
</dbReference>
<dbReference type="InterPro" id="IPR013216">
    <property type="entry name" value="Methyltransf_11"/>
</dbReference>
<proteinExistence type="predicted"/>
<dbReference type="Gene3D" id="3.40.50.150">
    <property type="entry name" value="Vaccinia Virus protein VP39"/>
    <property type="match status" value="1"/>
</dbReference>